<evidence type="ECO:0000313" key="1">
    <source>
        <dbReference type="EMBL" id="BBD08940.1"/>
    </source>
</evidence>
<evidence type="ECO:0000313" key="2">
    <source>
        <dbReference type="Proteomes" id="UP000269883"/>
    </source>
</evidence>
<dbReference type="InterPro" id="IPR003772">
    <property type="entry name" value="YceD"/>
</dbReference>
<organism evidence="1 2">
    <name type="scientific">Desulfovibrio ferrophilus</name>
    <dbReference type="NCBI Taxonomy" id="241368"/>
    <lineage>
        <taxon>Bacteria</taxon>
        <taxon>Pseudomonadati</taxon>
        <taxon>Thermodesulfobacteriota</taxon>
        <taxon>Desulfovibrionia</taxon>
        <taxon>Desulfovibrionales</taxon>
        <taxon>Desulfovibrionaceae</taxon>
        <taxon>Desulfovibrio</taxon>
    </lineage>
</organism>
<dbReference type="RefSeq" id="WP_126379489.1">
    <property type="nucleotide sequence ID" value="NZ_AP017378.1"/>
</dbReference>
<dbReference type="AlphaFoldDB" id="A0A2Z6B0I3"/>
<dbReference type="Pfam" id="PF02620">
    <property type="entry name" value="YceD"/>
    <property type="match status" value="1"/>
</dbReference>
<dbReference type="PANTHER" id="PTHR34374">
    <property type="entry name" value="LARGE RIBOSOMAL RNA SUBUNIT ACCUMULATION PROTEIN YCED HOMOLOG 1, CHLOROPLASTIC"/>
    <property type="match status" value="1"/>
</dbReference>
<accession>A0A2Z6B0I3</accession>
<evidence type="ECO:0008006" key="3">
    <source>
        <dbReference type="Google" id="ProtNLM"/>
    </source>
</evidence>
<reference evidence="1 2" key="1">
    <citation type="journal article" date="2018" name="Sci. Adv.">
        <title>Multi-heme cytochromes provide a pathway for survival in energy-limited environments.</title>
        <authorList>
            <person name="Deng X."/>
            <person name="Dohmae N."/>
            <person name="Nealson K.H."/>
            <person name="Hashimoto K."/>
            <person name="Okamoto A."/>
        </authorList>
    </citation>
    <scope>NUCLEOTIDE SEQUENCE [LARGE SCALE GENOMIC DNA]</scope>
    <source>
        <strain evidence="1 2">IS5</strain>
    </source>
</reference>
<dbReference type="KEGG" id="dfl:DFE_2214"/>
<dbReference type="OrthoDB" id="9790372at2"/>
<gene>
    <name evidence="1" type="ORF">DFE_2214</name>
</gene>
<keyword evidence="2" id="KW-1185">Reference proteome</keyword>
<sequence length="176" mass="19517">MHTLWIDITDIPAQGREFSFTDPEIWAVPAKEYGMDVVPGDDIEAKVHLNPQDKTCIVNGRISGTVTIPCDRCLQSASFSFDQQFNTFEELTPEMEDGHEPLIREHKGKLELDVGTILWEQFVLALPAKPLCSDECKGLCPQCGAELNKQECSCKAQGGDPRMAALRNLKIPSKGN</sequence>
<dbReference type="EMBL" id="AP017378">
    <property type="protein sequence ID" value="BBD08940.1"/>
    <property type="molecule type" value="Genomic_DNA"/>
</dbReference>
<dbReference type="Proteomes" id="UP000269883">
    <property type="component" value="Chromosome"/>
</dbReference>
<dbReference type="PANTHER" id="PTHR34374:SF1">
    <property type="entry name" value="LARGE RIBOSOMAL RNA SUBUNIT ACCUMULATION PROTEIN YCED HOMOLOG 1, CHLOROPLASTIC"/>
    <property type="match status" value="1"/>
</dbReference>
<protein>
    <recommendedName>
        <fullName evidence="3">DUF177 domain-containing protein</fullName>
    </recommendedName>
</protein>
<proteinExistence type="predicted"/>
<name>A0A2Z6B0I3_9BACT</name>